<evidence type="ECO:0000256" key="1">
    <source>
        <dbReference type="ARBA" id="ARBA00004202"/>
    </source>
</evidence>
<keyword evidence="8" id="KW-0472">Membrane</keyword>
<dbReference type="GO" id="GO:0016887">
    <property type="term" value="F:ATP hydrolysis activity"/>
    <property type="evidence" value="ECO:0007669"/>
    <property type="project" value="InterPro"/>
</dbReference>
<keyword evidence="7" id="KW-1278">Translocase</keyword>
<evidence type="ECO:0000313" key="10">
    <source>
        <dbReference type="EMBL" id="SDY65366.1"/>
    </source>
</evidence>
<dbReference type="GO" id="GO:0005524">
    <property type="term" value="F:ATP binding"/>
    <property type="evidence" value="ECO:0007669"/>
    <property type="project" value="UniProtKB-KW"/>
</dbReference>
<dbReference type="Proteomes" id="UP000198625">
    <property type="component" value="Unassembled WGS sequence"/>
</dbReference>
<dbReference type="PANTHER" id="PTHR43790:SF9">
    <property type="entry name" value="GALACTOFURANOSE TRANSPORTER ATP-BINDING PROTEIN YTFR"/>
    <property type="match status" value="1"/>
</dbReference>
<dbReference type="PROSITE" id="PS00211">
    <property type="entry name" value="ABC_TRANSPORTER_1"/>
    <property type="match status" value="1"/>
</dbReference>
<keyword evidence="6 10" id="KW-0067">ATP-binding</keyword>
<dbReference type="CDD" id="cd03216">
    <property type="entry name" value="ABC_Carb_Monos_I"/>
    <property type="match status" value="1"/>
</dbReference>
<dbReference type="STRING" id="415015.SAMN05660462_00554"/>
<dbReference type="OrthoDB" id="9771863at2"/>
<dbReference type="InterPro" id="IPR003439">
    <property type="entry name" value="ABC_transporter-like_ATP-bd"/>
</dbReference>
<dbReference type="AlphaFoldDB" id="A0A1H3LLZ5"/>
<dbReference type="PANTHER" id="PTHR43790">
    <property type="entry name" value="CARBOHYDRATE TRANSPORT ATP-BINDING PROTEIN MG119-RELATED"/>
    <property type="match status" value="1"/>
</dbReference>
<dbReference type="InterPro" id="IPR017871">
    <property type="entry name" value="ABC_transporter-like_CS"/>
</dbReference>
<organism evidence="10 11">
    <name type="scientific">Proteiniborus ethanoligenes</name>
    <dbReference type="NCBI Taxonomy" id="415015"/>
    <lineage>
        <taxon>Bacteria</taxon>
        <taxon>Bacillati</taxon>
        <taxon>Bacillota</taxon>
        <taxon>Clostridia</taxon>
        <taxon>Eubacteriales</taxon>
        <taxon>Proteiniborus</taxon>
    </lineage>
</organism>
<feature type="domain" description="ABC transporter" evidence="9">
    <location>
        <begin position="258"/>
        <end position="503"/>
    </location>
</feature>
<dbReference type="SUPFAM" id="SSF52540">
    <property type="entry name" value="P-loop containing nucleoside triphosphate hydrolases"/>
    <property type="match status" value="2"/>
</dbReference>
<dbReference type="EMBL" id="FNQE01000004">
    <property type="protein sequence ID" value="SDY65366.1"/>
    <property type="molecule type" value="Genomic_DNA"/>
</dbReference>
<dbReference type="InterPro" id="IPR027417">
    <property type="entry name" value="P-loop_NTPase"/>
</dbReference>
<protein>
    <submittedName>
        <fullName evidence="10">Nucleoside ABC transporter ATP-binding protein</fullName>
    </submittedName>
</protein>
<accession>A0A1H3LLZ5</accession>
<dbReference type="Gene3D" id="3.40.50.300">
    <property type="entry name" value="P-loop containing nucleotide triphosphate hydrolases"/>
    <property type="match status" value="2"/>
</dbReference>
<comment type="subcellular location">
    <subcellularLocation>
        <location evidence="1">Cell membrane</location>
        <topology evidence="1">Peripheral membrane protein</topology>
    </subcellularLocation>
</comment>
<dbReference type="RefSeq" id="WP_091726897.1">
    <property type="nucleotide sequence ID" value="NZ_FNQE01000004.1"/>
</dbReference>
<evidence type="ECO:0000256" key="5">
    <source>
        <dbReference type="ARBA" id="ARBA00022741"/>
    </source>
</evidence>
<dbReference type="InterPro" id="IPR050107">
    <property type="entry name" value="ABC_carbohydrate_import_ATPase"/>
</dbReference>
<evidence type="ECO:0000313" key="11">
    <source>
        <dbReference type="Proteomes" id="UP000198625"/>
    </source>
</evidence>
<keyword evidence="3" id="KW-1003">Cell membrane</keyword>
<dbReference type="FunFam" id="3.40.50.300:FF:000127">
    <property type="entry name" value="Ribose import ATP-binding protein RbsA"/>
    <property type="match status" value="1"/>
</dbReference>
<reference evidence="11" key="1">
    <citation type="submission" date="2016-10" db="EMBL/GenBank/DDBJ databases">
        <authorList>
            <person name="Varghese N."/>
            <person name="Submissions S."/>
        </authorList>
    </citation>
    <scope>NUCLEOTIDE SEQUENCE [LARGE SCALE GENOMIC DNA]</scope>
    <source>
        <strain evidence="11">DSM 21650</strain>
    </source>
</reference>
<keyword evidence="2" id="KW-0813">Transport</keyword>
<dbReference type="PROSITE" id="PS50893">
    <property type="entry name" value="ABC_TRANSPORTER_2"/>
    <property type="match status" value="2"/>
</dbReference>
<keyword evidence="5" id="KW-0547">Nucleotide-binding</keyword>
<keyword evidence="4" id="KW-0677">Repeat</keyword>
<dbReference type="CDD" id="cd03215">
    <property type="entry name" value="ABC_Carb_Monos_II"/>
    <property type="match status" value="1"/>
</dbReference>
<keyword evidence="11" id="KW-1185">Reference proteome</keyword>
<evidence type="ECO:0000256" key="2">
    <source>
        <dbReference type="ARBA" id="ARBA00022448"/>
    </source>
</evidence>
<gene>
    <name evidence="10" type="ORF">SAMN05660462_00554</name>
</gene>
<sequence>MNYALEVTGLKKHFGIVKANDGVDIKVKEGSVHAIIGENGAGKTTLVRNLCGLYSPDEGDIYLFGKPLQLKSPQDAIQKGIGILHQHFMLVEAFTVLENILLGAEPDSKILFRKEKGRKEIQEICKQYNLEIDLDAKTGDLPVGLQQRLEILKILYRGAKLIIFDEPTAVLTPQEIDSFFQIIRDLVKNGCTIIFITHKLKEVMEVSDEVTVIRDGKSVGTYCIKEVDERILANRMVGRDVILQVEKPVKGAFGETVLELQNLKVTGNKTQQRINNINLTIREGEILGIIGIAGNGQEILVESVLGFHHIDYGTINLFGQEINNKSTVNYRKRRDIGCIPSDRLKEGLVQDFSVLDNSYLGFQHEPSLLNKLFLSKNKVKKRAEEIVEKNNVKISNLSSSIMSLSGGNQQKLIIGRELYDNPKLIIAVQPTRGVDIGAIEFIYKNLLERSAEKAAILLVSNELEEVLSLSDKIAVIFRGEIMGVGKPEDFTKEQIGLMMAGEKAGEETVRHEKSV</sequence>
<proteinExistence type="predicted"/>
<name>A0A1H3LLZ5_9FIRM</name>
<dbReference type="SMART" id="SM00382">
    <property type="entry name" value="AAA"/>
    <property type="match status" value="1"/>
</dbReference>
<evidence type="ECO:0000256" key="4">
    <source>
        <dbReference type="ARBA" id="ARBA00022737"/>
    </source>
</evidence>
<evidence type="ECO:0000256" key="6">
    <source>
        <dbReference type="ARBA" id="ARBA00022840"/>
    </source>
</evidence>
<evidence type="ECO:0000259" key="9">
    <source>
        <dbReference type="PROSITE" id="PS50893"/>
    </source>
</evidence>
<evidence type="ECO:0000256" key="3">
    <source>
        <dbReference type="ARBA" id="ARBA00022475"/>
    </source>
</evidence>
<feature type="domain" description="ABC transporter" evidence="9">
    <location>
        <begin position="5"/>
        <end position="240"/>
    </location>
</feature>
<evidence type="ECO:0000256" key="7">
    <source>
        <dbReference type="ARBA" id="ARBA00022967"/>
    </source>
</evidence>
<dbReference type="InterPro" id="IPR003593">
    <property type="entry name" value="AAA+_ATPase"/>
</dbReference>
<evidence type="ECO:0000256" key="8">
    <source>
        <dbReference type="ARBA" id="ARBA00023136"/>
    </source>
</evidence>
<dbReference type="GO" id="GO:0005886">
    <property type="term" value="C:plasma membrane"/>
    <property type="evidence" value="ECO:0007669"/>
    <property type="project" value="UniProtKB-SubCell"/>
</dbReference>
<dbReference type="Pfam" id="PF00005">
    <property type="entry name" value="ABC_tran"/>
    <property type="match status" value="2"/>
</dbReference>